<organism evidence="1 2">
    <name type="scientific">Dioscorea zingiberensis</name>
    <dbReference type="NCBI Taxonomy" id="325984"/>
    <lineage>
        <taxon>Eukaryota</taxon>
        <taxon>Viridiplantae</taxon>
        <taxon>Streptophyta</taxon>
        <taxon>Embryophyta</taxon>
        <taxon>Tracheophyta</taxon>
        <taxon>Spermatophyta</taxon>
        <taxon>Magnoliopsida</taxon>
        <taxon>Liliopsida</taxon>
        <taxon>Dioscoreales</taxon>
        <taxon>Dioscoreaceae</taxon>
        <taxon>Dioscorea</taxon>
    </lineage>
</organism>
<keyword evidence="2" id="KW-1185">Reference proteome</keyword>
<dbReference type="Proteomes" id="UP001085076">
    <property type="component" value="Miscellaneous, Linkage group lg08"/>
</dbReference>
<name>A0A9D5C326_9LILI</name>
<sequence>MTLIPRHHRGINTSRFNPLRFCIFAIAKPFEFPLLLLRLLPPRPRAILLVSRAQGLRSSILRRHQAFHKT</sequence>
<reference evidence="1" key="1">
    <citation type="submission" date="2021-03" db="EMBL/GenBank/DDBJ databases">
        <authorList>
            <person name="Li Z."/>
            <person name="Yang C."/>
        </authorList>
    </citation>
    <scope>NUCLEOTIDE SEQUENCE</scope>
    <source>
        <strain evidence="1">Dzin_1.0</strain>
        <tissue evidence="1">Leaf</tissue>
    </source>
</reference>
<dbReference type="EMBL" id="JAGGNH010000008">
    <property type="protein sequence ID" value="KAJ0965737.1"/>
    <property type="molecule type" value="Genomic_DNA"/>
</dbReference>
<dbReference type="AlphaFoldDB" id="A0A9D5C326"/>
<proteinExistence type="predicted"/>
<reference evidence="1" key="2">
    <citation type="journal article" date="2022" name="Hortic Res">
        <title>The genome of Dioscorea zingiberensis sheds light on the biosynthesis, origin and evolution of the medicinally important diosgenin saponins.</title>
        <authorList>
            <person name="Li Y."/>
            <person name="Tan C."/>
            <person name="Li Z."/>
            <person name="Guo J."/>
            <person name="Li S."/>
            <person name="Chen X."/>
            <person name="Wang C."/>
            <person name="Dai X."/>
            <person name="Yang H."/>
            <person name="Song W."/>
            <person name="Hou L."/>
            <person name="Xu J."/>
            <person name="Tong Z."/>
            <person name="Xu A."/>
            <person name="Yuan X."/>
            <person name="Wang W."/>
            <person name="Yang Q."/>
            <person name="Chen L."/>
            <person name="Sun Z."/>
            <person name="Wang K."/>
            <person name="Pan B."/>
            <person name="Chen J."/>
            <person name="Bao Y."/>
            <person name="Liu F."/>
            <person name="Qi X."/>
            <person name="Gang D.R."/>
            <person name="Wen J."/>
            <person name="Li J."/>
        </authorList>
    </citation>
    <scope>NUCLEOTIDE SEQUENCE</scope>
    <source>
        <strain evidence="1">Dzin_1.0</strain>
    </source>
</reference>
<accession>A0A9D5C326</accession>
<gene>
    <name evidence="1" type="ORF">J5N97_026875</name>
</gene>
<evidence type="ECO:0000313" key="2">
    <source>
        <dbReference type="Proteomes" id="UP001085076"/>
    </source>
</evidence>
<protein>
    <submittedName>
        <fullName evidence="1">Uncharacterized protein</fullName>
    </submittedName>
</protein>
<evidence type="ECO:0000313" key="1">
    <source>
        <dbReference type="EMBL" id="KAJ0965737.1"/>
    </source>
</evidence>
<comment type="caution">
    <text evidence="1">The sequence shown here is derived from an EMBL/GenBank/DDBJ whole genome shotgun (WGS) entry which is preliminary data.</text>
</comment>